<name>A0A2H3JCN9_WOLCO</name>
<sequence length="339" mass="34443">MATFYSSFFSSGLLAPLPHEQALSGPSSSSAADCPLTPRQARLTLTTDGTNADTPALGGAAPDPDTTPTASAFALPPPGSNYVGDVLPSAHGRAASASSVDDTFDQNTSAAPSASRKPSFRRRRSSVAGAASPVSAIKARPTPARQSLLVSRARSGSESRMATSATQTTESAVQGSNGVARSRSGSVAGTTHRTSSTRRAARKPAPPLPAPPPSAPLPAPPAITASAPSPPPQPAPSAPSAAPPATPHPMDRPPALSLPAMPFSSPGSHLSLPVPFLTPSEEELAFAWSNGSPSTSPCEPALARLSVQGDGATHLDYPSPVDGDRAFVWETQKKTQMEA</sequence>
<feature type="region of interest" description="Disordered" evidence="1">
    <location>
        <begin position="93"/>
        <end position="266"/>
    </location>
</feature>
<gene>
    <name evidence="2" type="ORF">WOLCODRAFT_140487</name>
</gene>
<feature type="compositionally biased region" description="Polar residues" evidence="1">
    <location>
        <begin position="96"/>
        <end position="108"/>
    </location>
</feature>
<evidence type="ECO:0000313" key="2">
    <source>
        <dbReference type="EMBL" id="PCH36499.1"/>
    </source>
</evidence>
<dbReference type="OMA" id="GRENDMQ"/>
<protein>
    <submittedName>
        <fullName evidence="2">Uncharacterized protein</fullName>
    </submittedName>
</protein>
<organism evidence="2 3">
    <name type="scientific">Wolfiporia cocos (strain MD-104)</name>
    <name type="common">Brown rot fungus</name>
    <dbReference type="NCBI Taxonomy" id="742152"/>
    <lineage>
        <taxon>Eukaryota</taxon>
        <taxon>Fungi</taxon>
        <taxon>Dikarya</taxon>
        <taxon>Basidiomycota</taxon>
        <taxon>Agaricomycotina</taxon>
        <taxon>Agaricomycetes</taxon>
        <taxon>Polyporales</taxon>
        <taxon>Phaeolaceae</taxon>
        <taxon>Wolfiporia</taxon>
    </lineage>
</organism>
<feature type="compositionally biased region" description="Low complexity" evidence="1">
    <location>
        <begin position="126"/>
        <end position="136"/>
    </location>
</feature>
<feature type="region of interest" description="Disordered" evidence="1">
    <location>
        <begin position="18"/>
        <end position="77"/>
    </location>
</feature>
<dbReference type="OrthoDB" id="3062963at2759"/>
<feature type="compositionally biased region" description="Pro residues" evidence="1">
    <location>
        <begin position="228"/>
        <end position="247"/>
    </location>
</feature>
<evidence type="ECO:0000313" key="3">
    <source>
        <dbReference type="Proteomes" id="UP000218811"/>
    </source>
</evidence>
<reference evidence="2 3" key="1">
    <citation type="journal article" date="2012" name="Science">
        <title>The Paleozoic origin of enzymatic lignin decomposition reconstructed from 31 fungal genomes.</title>
        <authorList>
            <person name="Floudas D."/>
            <person name="Binder M."/>
            <person name="Riley R."/>
            <person name="Barry K."/>
            <person name="Blanchette R.A."/>
            <person name="Henrissat B."/>
            <person name="Martinez A.T."/>
            <person name="Otillar R."/>
            <person name="Spatafora J.W."/>
            <person name="Yadav J.S."/>
            <person name="Aerts A."/>
            <person name="Benoit I."/>
            <person name="Boyd A."/>
            <person name="Carlson A."/>
            <person name="Copeland A."/>
            <person name="Coutinho P.M."/>
            <person name="de Vries R.P."/>
            <person name="Ferreira P."/>
            <person name="Findley K."/>
            <person name="Foster B."/>
            <person name="Gaskell J."/>
            <person name="Glotzer D."/>
            <person name="Gorecki P."/>
            <person name="Heitman J."/>
            <person name="Hesse C."/>
            <person name="Hori C."/>
            <person name="Igarashi K."/>
            <person name="Jurgens J.A."/>
            <person name="Kallen N."/>
            <person name="Kersten P."/>
            <person name="Kohler A."/>
            <person name="Kuees U."/>
            <person name="Kumar T.K.A."/>
            <person name="Kuo A."/>
            <person name="LaButti K."/>
            <person name="Larrondo L.F."/>
            <person name="Lindquist E."/>
            <person name="Ling A."/>
            <person name="Lombard V."/>
            <person name="Lucas S."/>
            <person name="Lundell T."/>
            <person name="Martin R."/>
            <person name="McLaughlin D.J."/>
            <person name="Morgenstern I."/>
            <person name="Morin E."/>
            <person name="Murat C."/>
            <person name="Nagy L.G."/>
            <person name="Nolan M."/>
            <person name="Ohm R.A."/>
            <person name="Patyshakuliyeva A."/>
            <person name="Rokas A."/>
            <person name="Ruiz-Duenas F.J."/>
            <person name="Sabat G."/>
            <person name="Salamov A."/>
            <person name="Samejima M."/>
            <person name="Schmutz J."/>
            <person name="Slot J.C."/>
            <person name="St John F."/>
            <person name="Stenlid J."/>
            <person name="Sun H."/>
            <person name="Sun S."/>
            <person name="Syed K."/>
            <person name="Tsang A."/>
            <person name="Wiebenga A."/>
            <person name="Young D."/>
            <person name="Pisabarro A."/>
            <person name="Eastwood D.C."/>
            <person name="Martin F."/>
            <person name="Cullen D."/>
            <person name="Grigoriev I.V."/>
            <person name="Hibbett D.S."/>
        </authorList>
    </citation>
    <scope>NUCLEOTIDE SEQUENCE [LARGE SCALE GENOMIC DNA]</scope>
    <source>
        <strain evidence="2 3">MD-104</strain>
    </source>
</reference>
<feature type="compositionally biased region" description="Polar residues" evidence="1">
    <location>
        <begin position="43"/>
        <end position="53"/>
    </location>
</feature>
<feature type="compositionally biased region" description="Polar residues" evidence="1">
    <location>
        <begin position="144"/>
        <end position="192"/>
    </location>
</feature>
<dbReference type="EMBL" id="KB467876">
    <property type="protein sequence ID" value="PCH36499.1"/>
    <property type="molecule type" value="Genomic_DNA"/>
</dbReference>
<evidence type="ECO:0000256" key="1">
    <source>
        <dbReference type="SAM" id="MobiDB-lite"/>
    </source>
</evidence>
<keyword evidence="3" id="KW-1185">Reference proteome</keyword>
<feature type="compositionally biased region" description="Pro residues" evidence="1">
    <location>
        <begin position="204"/>
        <end position="221"/>
    </location>
</feature>
<accession>A0A2H3JCN9</accession>
<dbReference type="Proteomes" id="UP000218811">
    <property type="component" value="Unassembled WGS sequence"/>
</dbReference>
<dbReference type="AlphaFoldDB" id="A0A2H3JCN9"/>
<proteinExistence type="predicted"/>